<evidence type="ECO:0000313" key="2">
    <source>
        <dbReference type="Proteomes" id="UP001144313"/>
    </source>
</evidence>
<gene>
    <name evidence="1" type="ORF">GALLR39Z86_48740</name>
</gene>
<dbReference type="AlphaFoldDB" id="A0A9W6GE10"/>
<dbReference type="Proteomes" id="UP001144313">
    <property type="component" value="Unassembled WGS sequence"/>
</dbReference>
<evidence type="ECO:0000313" key="1">
    <source>
        <dbReference type="EMBL" id="GLI45024.1"/>
    </source>
</evidence>
<evidence type="ECO:0008006" key="3">
    <source>
        <dbReference type="Google" id="ProtNLM"/>
    </source>
</evidence>
<accession>A0A9W6GE10</accession>
<name>A0A9W6GE10_9ACTN</name>
<organism evidence="1 2">
    <name type="scientific">Glycomyces algeriensis</name>
    <dbReference type="NCBI Taxonomy" id="256037"/>
    <lineage>
        <taxon>Bacteria</taxon>
        <taxon>Bacillati</taxon>
        <taxon>Actinomycetota</taxon>
        <taxon>Actinomycetes</taxon>
        <taxon>Glycomycetales</taxon>
        <taxon>Glycomycetaceae</taxon>
        <taxon>Glycomyces</taxon>
    </lineage>
</organism>
<keyword evidence="2" id="KW-1185">Reference proteome</keyword>
<reference evidence="1" key="1">
    <citation type="submission" date="2022-12" db="EMBL/GenBank/DDBJ databases">
        <title>Reference genome sequencing for broad-spectrum identification of bacterial and archaeal isolates by mass spectrometry.</title>
        <authorList>
            <person name="Sekiguchi Y."/>
            <person name="Tourlousse D.M."/>
        </authorList>
    </citation>
    <scope>NUCLEOTIDE SEQUENCE</scope>
    <source>
        <strain evidence="1">LLR39Z86</strain>
    </source>
</reference>
<sequence>MGEAKVTEVVEWKGSAVRRLRIVAVASVGLLALGACGSEQGAAMFVGDQRVTEATLDGFVDAEMDSYFEQGATLDDVSYGDSRQKAAFIVLFAELGQALGLEAPDTNNAADEFEARYIEAAAYYDEIASAAEPRELTDAEFEALNSAVGSDQDLLQRVVEGWLASQNLSQEQLAEFNVAAQSDPAVLQQVVQMWGEQQAGFADDLSEYITEYDIAVNPRYGALDISPLVGVFEVEVPQR</sequence>
<protein>
    <recommendedName>
        <fullName evidence="3">SurA-like protein</fullName>
    </recommendedName>
</protein>
<proteinExistence type="predicted"/>
<comment type="caution">
    <text evidence="1">The sequence shown here is derived from an EMBL/GenBank/DDBJ whole genome shotgun (WGS) entry which is preliminary data.</text>
</comment>
<dbReference type="EMBL" id="BSDT01000001">
    <property type="protein sequence ID" value="GLI45024.1"/>
    <property type="molecule type" value="Genomic_DNA"/>
</dbReference>